<keyword evidence="3" id="KW-1185">Reference proteome</keyword>
<protein>
    <submittedName>
        <fullName evidence="2">Uncharacterized protein</fullName>
    </submittedName>
</protein>
<name>A0A1A0HA56_9ASCO</name>
<evidence type="ECO:0000313" key="3">
    <source>
        <dbReference type="Proteomes" id="UP000092555"/>
    </source>
</evidence>
<gene>
    <name evidence="2" type="ORF">METBIDRAFT_229487</name>
</gene>
<evidence type="ECO:0000313" key="2">
    <source>
        <dbReference type="EMBL" id="OBA20885.1"/>
    </source>
</evidence>
<evidence type="ECO:0000256" key="1">
    <source>
        <dbReference type="SAM" id="MobiDB-lite"/>
    </source>
</evidence>
<feature type="region of interest" description="Disordered" evidence="1">
    <location>
        <begin position="551"/>
        <end position="575"/>
    </location>
</feature>
<feature type="region of interest" description="Disordered" evidence="1">
    <location>
        <begin position="1"/>
        <end position="49"/>
    </location>
</feature>
<reference evidence="2 3" key="1">
    <citation type="submission" date="2016-05" db="EMBL/GenBank/DDBJ databases">
        <title>Comparative genomics of biotechnologically important yeasts.</title>
        <authorList>
            <consortium name="DOE Joint Genome Institute"/>
            <person name="Riley R."/>
            <person name="Haridas S."/>
            <person name="Wolfe K.H."/>
            <person name="Lopes M.R."/>
            <person name="Hittinger C.T."/>
            <person name="Goker M."/>
            <person name="Salamov A."/>
            <person name="Wisecaver J."/>
            <person name="Long T.M."/>
            <person name="Aerts A.L."/>
            <person name="Barry K."/>
            <person name="Choi C."/>
            <person name="Clum A."/>
            <person name="Coughlan A.Y."/>
            <person name="Deshpande S."/>
            <person name="Douglass A.P."/>
            <person name="Hanson S.J."/>
            <person name="Klenk H.-P."/>
            <person name="LaButti K."/>
            <person name="Lapidus A."/>
            <person name="Lindquist E."/>
            <person name="Lipzen A."/>
            <person name="Meier-kolthoff J.P."/>
            <person name="Ohm R.A."/>
            <person name="Otillar R.P."/>
            <person name="Pangilinan J."/>
            <person name="Peng Y."/>
            <person name="Rokas A."/>
            <person name="Rosa C.A."/>
            <person name="Scheuner C."/>
            <person name="Sibirny A.A."/>
            <person name="Slot J.C."/>
            <person name="Stielow J.B."/>
            <person name="Sun H."/>
            <person name="Kurtzman C.P."/>
            <person name="Blackwell M."/>
            <person name="Grigoriev I.V."/>
            <person name="Jeffries T.W."/>
        </authorList>
    </citation>
    <scope>NUCLEOTIDE SEQUENCE [LARGE SCALE GENOMIC DNA]</scope>
    <source>
        <strain evidence="2 3">NRRL YB-4993</strain>
    </source>
</reference>
<dbReference type="Proteomes" id="UP000092555">
    <property type="component" value="Unassembled WGS sequence"/>
</dbReference>
<dbReference type="EMBL" id="LXTC01000003">
    <property type="protein sequence ID" value="OBA20885.1"/>
    <property type="molecule type" value="Genomic_DNA"/>
</dbReference>
<comment type="caution">
    <text evidence="2">The sequence shown here is derived from an EMBL/GenBank/DDBJ whole genome shotgun (WGS) entry which is preliminary data.</text>
</comment>
<dbReference type="AlphaFoldDB" id="A0A1A0HA56"/>
<dbReference type="RefSeq" id="XP_018711395.1">
    <property type="nucleotide sequence ID" value="XM_018855227.1"/>
</dbReference>
<feature type="non-terminal residue" evidence="2">
    <location>
        <position position="1"/>
    </location>
</feature>
<organism evidence="2 3">
    <name type="scientific">Metschnikowia bicuspidata var. bicuspidata NRRL YB-4993</name>
    <dbReference type="NCBI Taxonomy" id="869754"/>
    <lineage>
        <taxon>Eukaryota</taxon>
        <taxon>Fungi</taxon>
        <taxon>Dikarya</taxon>
        <taxon>Ascomycota</taxon>
        <taxon>Saccharomycotina</taxon>
        <taxon>Pichiomycetes</taxon>
        <taxon>Metschnikowiaceae</taxon>
        <taxon>Metschnikowia</taxon>
    </lineage>
</organism>
<feature type="compositionally biased region" description="Basic and acidic residues" evidence="1">
    <location>
        <begin position="1"/>
        <end position="13"/>
    </location>
</feature>
<proteinExistence type="predicted"/>
<dbReference type="GeneID" id="30028203"/>
<sequence length="575" mass="61190">LEHQRKEPGKTSRADSLLGGTVERRDGRRHGAPGVGGRNRAGGHGRRHVRARLHAQTVDRVRDDRLGGVRDRLGLAGHGGTRGLRHSHGAGAGGRVHGLGHGSVAPLVVAKAHICTRRGRGMCLVMDGLLVDLNWLGVRGDRAIGRDLDVARRRRVGRQAHDFAVRVKVKHKAGRSLGMGTGSTVGGGPAFLVDAGGSVGIGRGLQGHGPVLLVKVGRLAALFDHESQGAVGASDNLKGALDFGVGRRLDNKSNLVVLWGVVWGSGHGAHGVCDRGPWVEAGHGLHVRGRHGNRVAVGLADTVGHGVVDIVMHVTVLHVTVLHFTVHGNATGFRAVPHLGHDTGNGHEGKSESSEFHCELIGFLLREEKKKRLPDSADWGALNANRGPCWLHGTRPVLLLFGAGLTPLPRDAWVLLFRRSKRPRLGSIICTQCAAAQPSHGGLHAGAHGQRPQTGSGMSAGARVVCCSSAQSKTRLADAGGSPVCLHLRKTVSCGRRFLLAHKLIFCTRPRLGSKRAHRLQASGEEACRKNPQRPAQTLDLLMKHHITRSRARNPLSAHSQSKHIVGLARKPKMA</sequence>
<accession>A0A1A0HA56</accession>